<evidence type="ECO:0000256" key="2">
    <source>
        <dbReference type="ARBA" id="ARBA00022692"/>
    </source>
</evidence>
<feature type="transmembrane region" description="Helical" evidence="6">
    <location>
        <begin position="454"/>
        <end position="475"/>
    </location>
</feature>
<organism evidence="8 9">
    <name type="scientific">Tegillarca granosa</name>
    <name type="common">Malaysian cockle</name>
    <name type="synonym">Anadara granosa</name>
    <dbReference type="NCBI Taxonomy" id="220873"/>
    <lineage>
        <taxon>Eukaryota</taxon>
        <taxon>Metazoa</taxon>
        <taxon>Spiralia</taxon>
        <taxon>Lophotrochozoa</taxon>
        <taxon>Mollusca</taxon>
        <taxon>Bivalvia</taxon>
        <taxon>Autobranchia</taxon>
        <taxon>Pteriomorphia</taxon>
        <taxon>Arcoida</taxon>
        <taxon>Arcoidea</taxon>
        <taxon>Arcidae</taxon>
        <taxon>Tegillarca</taxon>
    </lineage>
</organism>
<evidence type="ECO:0000256" key="3">
    <source>
        <dbReference type="ARBA" id="ARBA00022989"/>
    </source>
</evidence>
<dbReference type="InterPro" id="IPR005829">
    <property type="entry name" value="Sugar_transporter_CS"/>
</dbReference>
<feature type="transmembrane region" description="Helical" evidence="6">
    <location>
        <begin position="272"/>
        <end position="294"/>
    </location>
</feature>
<gene>
    <name evidence="8" type="ORF">KUTeg_005162</name>
</gene>
<proteinExistence type="inferred from homology"/>
<evidence type="ECO:0000256" key="5">
    <source>
        <dbReference type="RuleBase" id="RU003346"/>
    </source>
</evidence>
<sequence>MEVHNHTYYTFTLVFSVAVIVFGNSFLYGYNTGVINNPAKLTKIRFPFGRSLFHGIFHQKIISKVLEKINKILKQRNLERVIRKFYDKILSERNRETSDSHCNYTKIALSNTSDQLHTSDKYSSSNASEIFSSSKPFNTPKVVFHNRKLTAVVGINSSDYLTNSICREYKTDDLTIEILWSATVAIFVLFGMIGSMFSGQIANRFGRKKGLTMITILMLIAGILGGIPVLIGSFEVIIIHRALVGLHSGICLSIISLYLAEISPTKIRGSVISCNPLLVTIGILWSEIIGVKQIIGRSDIWPWGFAFNAFPAFIFILCIQCCPESPRFLLINKGLKDEAKTALIKLRGHIDVQGELDEMIAEEENNKKSSEPFTIKQLMLSKELRKPMLIALFLFVVQQLSGINAVMSYSSFMYENAGVPENVTDWVVCGTGAINVLGNIANIPLMEKLGRRPLIIFSTTGMAVAFVVLTVFHTLQYDDSLKDFRSTFAIISIIAMHVFVVSFAVGLGPVPFAVTCEMFQQESRAAALSFALTVNWACNFTLVLIFRFMQKSLQSYVYIPFIVILILSTILMYVTVPETKNKSFEEITNKLK</sequence>
<dbReference type="SUPFAM" id="SSF103473">
    <property type="entry name" value="MFS general substrate transporter"/>
    <property type="match status" value="1"/>
</dbReference>
<evidence type="ECO:0000259" key="7">
    <source>
        <dbReference type="PROSITE" id="PS50850"/>
    </source>
</evidence>
<keyword evidence="3 6" id="KW-1133">Transmembrane helix</keyword>
<comment type="caution">
    <text evidence="8">The sequence shown here is derived from an EMBL/GenBank/DDBJ whole genome shotgun (WGS) entry which is preliminary data.</text>
</comment>
<feature type="transmembrane region" description="Helical" evidence="6">
    <location>
        <begin position="487"/>
        <end position="514"/>
    </location>
</feature>
<dbReference type="Proteomes" id="UP001217089">
    <property type="component" value="Unassembled WGS sequence"/>
</dbReference>
<dbReference type="InterPro" id="IPR020846">
    <property type="entry name" value="MFS_dom"/>
</dbReference>
<dbReference type="InterPro" id="IPR045263">
    <property type="entry name" value="GLUT"/>
</dbReference>
<feature type="transmembrane region" description="Helical" evidence="6">
    <location>
        <begin position="389"/>
        <end position="411"/>
    </location>
</feature>
<evidence type="ECO:0000313" key="9">
    <source>
        <dbReference type="Proteomes" id="UP001217089"/>
    </source>
</evidence>
<feature type="domain" description="Major facilitator superfamily (MFS) profile" evidence="7">
    <location>
        <begin position="17"/>
        <end position="580"/>
    </location>
</feature>
<keyword evidence="9" id="KW-1185">Reference proteome</keyword>
<dbReference type="InterPro" id="IPR005828">
    <property type="entry name" value="MFS_sugar_transport-like"/>
</dbReference>
<keyword evidence="5" id="KW-0813">Transport</keyword>
<dbReference type="NCBIfam" id="TIGR00879">
    <property type="entry name" value="SP"/>
    <property type="match status" value="1"/>
</dbReference>
<evidence type="ECO:0000256" key="1">
    <source>
        <dbReference type="ARBA" id="ARBA00004141"/>
    </source>
</evidence>
<feature type="non-terminal residue" evidence="8">
    <location>
        <position position="592"/>
    </location>
</feature>
<evidence type="ECO:0000256" key="4">
    <source>
        <dbReference type="ARBA" id="ARBA00023136"/>
    </source>
</evidence>
<feature type="transmembrane region" description="Helical" evidence="6">
    <location>
        <begin position="178"/>
        <end position="198"/>
    </location>
</feature>
<dbReference type="PANTHER" id="PTHR23503:SF132">
    <property type="entry name" value="SOLUTE CARRIER FAMILY 2, FACILITATED GLUCOSE TRANSPORTER MEMBER 5-LIKE"/>
    <property type="match status" value="1"/>
</dbReference>
<keyword evidence="4 6" id="KW-0472">Membrane</keyword>
<dbReference type="PROSITE" id="PS50850">
    <property type="entry name" value="MFS"/>
    <property type="match status" value="1"/>
</dbReference>
<feature type="transmembrane region" description="Helical" evidence="6">
    <location>
        <begin position="300"/>
        <end position="319"/>
    </location>
</feature>
<dbReference type="PROSITE" id="PS00217">
    <property type="entry name" value="SUGAR_TRANSPORT_2"/>
    <property type="match status" value="1"/>
</dbReference>
<keyword evidence="2 6" id="KW-0812">Transmembrane</keyword>
<dbReference type="PANTHER" id="PTHR23503">
    <property type="entry name" value="SOLUTE CARRIER FAMILY 2"/>
    <property type="match status" value="1"/>
</dbReference>
<accession>A0ABQ9FIY6</accession>
<dbReference type="InterPro" id="IPR036259">
    <property type="entry name" value="MFS_trans_sf"/>
</dbReference>
<comment type="similarity">
    <text evidence="5">Belongs to the major facilitator superfamily. Sugar transporter (TC 2.A.1.1) family.</text>
</comment>
<feature type="transmembrane region" description="Helical" evidence="6">
    <location>
        <begin position="526"/>
        <end position="549"/>
    </location>
</feature>
<dbReference type="Gene3D" id="1.20.1250.20">
    <property type="entry name" value="MFS general substrate transporter like domains"/>
    <property type="match status" value="1"/>
</dbReference>
<reference evidence="8 9" key="1">
    <citation type="submission" date="2022-12" db="EMBL/GenBank/DDBJ databases">
        <title>Chromosome-level genome of Tegillarca granosa.</title>
        <authorList>
            <person name="Kim J."/>
        </authorList>
    </citation>
    <scope>NUCLEOTIDE SEQUENCE [LARGE SCALE GENOMIC DNA]</scope>
    <source>
        <strain evidence="8">Teg-2019</strain>
        <tissue evidence="8">Adductor muscle</tissue>
    </source>
</reference>
<evidence type="ECO:0000256" key="6">
    <source>
        <dbReference type="SAM" id="Phobius"/>
    </source>
</evidence>
<feature type="transmembrane region" description="Helical" evidence="6">
    <location>
        <begin position="210"/>
        <end position="231"/>
    </location>
</feature>
<dbReference type="Pfam" id="PF00083">
    <property type="entry name" value="Sugar_tr"/>
    <property type="match status" value="1"/>
</dbReference>
<dbReference type="InterPro" id="IPR003663">
    <property type="entry name" value="Sugar/inositol_transpt"/>
</dbReference>
<evidence type="ECO:0000313" key="8">
    <source>
        <dbReference type="EMBL" id="KAJ8317258.1"/>
    </source>
</evidence>
<feature type="transmembrane region" description="Helical" evidence="6">
    <location>
        <begin position="423"/>
        <end position="442"/>
    </location>
</feature>
<dbReference type="PRINTS" id="PR00171">
    <property type="entry name" value="SUGRTRNSPORT"/>
</dbReference>
<feature type="transmembrane region" description="Helical" evidence="6">
    <location>
        <begin position="237"/>
        <end position="260"/>
    </location>
</feature>
<protein>
    <recommendedName>
        <fullName evidence="7">Major facilitator superfamily (MFS) profile domain-containing protein</fullName>
    </recommendedName>
</protein>
<feature type="transmembrane region" description="Helical" evidence="6">
    <location>
        <begin position="555"/>
        <end position="576"/>
    </location>
</feature>
<dbReference type="EMBL" id="JARBDR010000246">
    <property type="protein sequence ID" value="KAJ8317258.1"/>
    <property type="molecule type" value="Genomic_DNA"/>
</dbReference>
<name>A0ABQ9FIY6_TEGGR</name>
<comment type="subcellular location">
    <subcellularLocation>
        <location evidence="1">Membrane</location>
        <topology evidence="1">Multi-pass membrane protein</topology>
    </subcellularLocation>
</comment>
<feature type="transmembrane region" description="Helical" evidence="6">
    <location>
        <begin position="7"/>
        <end position="30"/>
    </location>
</feature>